<dbReference type="Proteomes" id="UP000307790">
    <property type="component" value="Unassembled WGS sequence"/>
</dbReference>
<dbReference type="RefSeq" id="WP_138318845.1">
    <property type="nucleotide sequence ID" value="NZ_VCBC01000004.1"/>
</dbReference>
<dbReference type="PANTHER" id="PTHR13939">
    <property type="entry name" value="NICOTINAMIDE-NUCLEOTIDE AMIDOHYDROLASE PNCC"/>
    <property type="match status" value="1"/>
</dbReference>
<dbReference type="InterPro" id="IPR036425">
    <property type="entry name" value="MoaB/Mog-like_dom_sf"/>
</dbReference>
<dbReference type="SUPFAM" id="SSF53218">
    <property type="entry name" value="Molybdenum cofactor biosynthesis proteins"/>
    <property type="match status" value="1"/>
</dbReference>
<dbReference type="OrthoDB" id="9801454at2"/>
<dbReference type="NCBIfam" id="TIGR00177">
    <property type="entry name" value="molyb_syn"/>
    <property type="match status" value="1"/>
</dbReference>
<protein>
    <recommendedName>
        <fullName evidence="1">CinA-like protein</fullName>
    </recommendedName>
</protein>
<keyword evidence="4" id="KW-1185">Reference proteome</keyword>
<dbReference type="Pfam" id="PF00994">
    <property type="entry name" value="MoCF_biosynth"/>
    <property type="match status" value="1"/>
</dbReference>
<dbReference type="SMART" id="SM00852">
    <property type="entry name" value="MoCF_biosynth"/>
    <property type="match status" value="1"/>
</dbReference>
<dbReference type="PANTHER" id="PTHR13939:SF0">
    <property type="entry name" value="NMN AMIDOHYDROLASE-LIKE PROTEIN YFAY"/>
    <property type="match status" value="1"/>
</dbReference>
<evidence type="ECO:0000259" key="2">
    <source>
        <dbReference type="SMART" id="SM00852"/>
    </source>
</evidence>
<dbReference type="InterPro" id="IPR001453">
    <property type="entry name" value="MoaB/Mog_dom"/>
</dbReference>
<dbReference type="CDD" id="cd00885">
    <property type="entry name" value="cinA"/>
    <property type="match status" value="1"/>
</dbReference>
<gene>
    <name evidence="3" type="ORF">FE810_04535</name>
</gene>
<evidence type="ECO:0000313" key="4">
    <source>
        <dbReference type="Proteomes" id="UP000307790"/>
    </source>
</evidence>
<proteinExistence type="inferred from homology"/>
<dbReference type="EMBL" id="VCBC01000004">
    <property type="protein sequence ID" value="TLU66780.1"/>
    <property type="molecule type" value="Genomic_DNA"/>
</dbReference>
<name>A0A5R9IMM0_9GAMM</name>
<sequence length="426" mass="46557">MLNVQLLLTGNELLAGDIVDTNSVFMAQHLKELGVEITKKITVGDTLSILVEHITTLSTDADVLIINGGLGPTIDDLTAQALAQAAGVALEEHPQALKELQDWCDRRQYPLTEPNRKQAILPKGCDIVSNPIGSAPGFSLTLNNCLVICTPGVPREMKLMLSESILPIIQTKMPADMNNKTHKLKVFGIGESGLQKIINDQISDWPEHIELGFRASQPLLEIKLTAHYLSDHGDLQLWTEKLRRLFSHHVVCEGEGDLPSTLVELLNTQNKTLTMAESCTGGLIAASITSVPGSSAVFEAGYITYSNRIKHKLLGVSEQDLQNVGAVSETVVRQMLIGALNASGADVGVSVSGIAGPDGGCEDKPVGTVWLAWGDKTTQHTQQLYFPGPRRFFQNYIAYAGLDLVRRFLLNYDETPRYVIERQRKN</sequence>
<dbReference type="PIRSF" id="PIRSF006728">
    <property type="entry name" value="CinA"/>
    <property type="match status" value="1"/>
</dbReference>
<dbReference type="InterPro" id="IPR036653">
    <property type="entry name" value="CinA-like_C"/>
</dbReference>
<dbReference type="InterPro" id="IPR008136">
    <property type="entry name" value="CinA_C"/>
</dbReference>
<dbReference type="InterPro" id="IPR050101">
    <property type="entry name" value="CinA"/>
</dbReference>
<evidence type="ECO:0000313" key="3">
    <source>
        <dbReference type="EMBL" id="TLU66780.1"/>
    </source>
</evidence>
<dbReference type="Gene3D" id="3.90.950.20">
    <property type="entry name" value="CinA-like"/>
    <property type="match status" value="1"/>
</dbReference>
<dbReference type="Pfam" id="PF02464">
    <property type="entry name" value="CinA"/>
    <property type="match status" value="1"/>
</dbReference>
<dbReference type="InterPro" id="IPR008135">
    <property type="entry name" value="Competence-induced_CinA"/>
</dbReference>
<feature type="domain" description="MoaB/Mog" evidence="2">
    <location>
        <begin position="5"/>
        <end position="172"/>
    </location>
</feature>
<organism evidence="3 4">
    <name type="scientific">Thalassotalea litorea</name>
    <dbReference type="NCBI Taxonomy" id="2020715"/>
    <lineage>
        <taxon>Bacteria</taxon>
        <taxon>Pseudomonadati</taxon>
        <taxon>Pseudomonadota</taxon>
        <taxon>Gammaproteobacteria</taxon>
        <taxon>Alteromonadales</taxon>
        <taxon>Colwelliaceae</taxon>
        <taxon>Thalassotalea</taxon>
    </lineage>
</organism>
<dbReference type="NCBIfam" id="TIGR00199">
    <property type="entry name" value="PncC_domain"/>
    <property type="match status" value="1"/>
</dbReference>
<dbReference type="SUPFAM" id="SSF142433">
    <property type="entry name" value="CinA-like"/>
    <property type="match status" value="1"/>
</dbReference>
<comment type="similarity">
    <text evidence="1">Belongs to the CinA family.</text>
</comment>
<dbReference type="NCBIfam" id="TIGR00200">
    <property type="entry name" value="cinA_nterm"/>
    <property type="match status" value="1"/>
</dbReference>
<reference evidence="3 4" key="1">
    <citation type="submission" date="2019-05" db="EMBL/GenBank/DDBJ databases">
        <title>Genome sequences of Thalassotalea litorea 1K03283.</title>
        <authorList>
            <person name="Zhang D."/>
        </authorList>
    </citation>
    <scope>NUCLEOTIDE SEQUENCE [LARGE SCALE GENOMIC DNA]</scope>
    <source>
        <strain evidence="3 4">MCCC 1K03283</strain>
    </source>
</reference>
<dbReference type="Gene3D" id="3.40.980.10">
    <property type="entry name" value="MoaB/Mog-like domain"/>
    <property type="match status" value="1"/>
</dbReference>
<evidence type="ECO:0000256" key="1">
    <source>
        <dbReference type="HAMAP-Rule" id="MF_00226"/>
    </source>
</evidence>
<dbReference type="HAMAP" id="MF_00226_B">
    <property type="entry name" value="CinA_B"/>
    <property type="match status" value="1"/>
</dbReference>
<dbReference type="AlphaFoldDB" id="A0A5R9IMM0"/>
<comment type="caution">
    <text evidence="3">The sequence shown here is derived from an EMBL/GenBank/DDBJ whole genome shotgun (WGS) entry which is preliminary data.</text>
</comment>
<accession>A0A5R9IMM0</accession>